<comment type="caution">
    <text evidence="1">The sequence shown here is derived from an EMBL/GenBank/DDBJ whole genome shotgun (WGS) entry which is preliminary data.</text>
</comment>
<protein>
    <submittedName>
        <fullName evidence="1">Uncharacterized protein</fullName>
    </submittedName>
</protein>
<organism evidence="1 2">
    <name type="scientific">Bauhinia variegata</name>
    <name type="common">Purple orchid tree</name>
    <name type="synonym">Phanera variegata</name>
    <dbReference type="NCBI Taxonomy" id="167791"/>
    <lineage>
        <taxon>Eukaryota</taxon>
        <taxon>Viridiplantae</taxon>
        <taxon>Streptophyta</taxon>
        <taxon>Embryophyta</taxon>
        <taxon>Tracheophyta</taxon>
        <taxon>Spermatophyta</taxon>
        <taxon>Magnoliopsida</taxon>
        <taxon>eudicotyledons</taxon>
        <taxon>Gunneridae</taxon>
        <taxon>Pentapetalae</taxon>
        <taxon>rosids</taxon>
        <taxon>fabids</taxon>
        <taxon>Fabales</taxon>
        <taxon>Fabaceae</taxon>
        <taxon>Cercidoideae</taxon>
        <taxon>Cercideae</taxon>
        <taxon>Bauhiniinae</taxon>
        <taxon>Bauhinia</taxon>
    </lineage>
</organism>
<evidence type="ECO:0000313" key="1">
    <source>
        <dbReference type="EMBL" id="KAI4317957.1"/>
    </source>
</evidence>
<proteinExistence type="predicted"/>
<gene>
    <name evidence="1" type="ORF">L6164_025777</name>
</gene>
<sequence length="180" mass="20664">MIGEVQLERLVGPFTKNLDGKRLVSMRAVMTRLLTDLSREKASEEDGYFLAFTRLNRITELVVRESETTFFSVAFNCRTFKPTSGEILEGVVYCTFSRGVFLRCGPTKYAFLSHRKMPNYQLIDGENPVFQRDELAKIEMDTVVRFSVLSVKWVEQRKDIQREFLMLASIDGDSLGPIDT</sequence>
<name>A0ACB9M338_BAUVA</name>
<evidence type="ECO:0000313" key="2">
    <source>
        <dbReference type="Proteomes" id="UP000828941"/>
    </source>
</evidence>
<accession>A0ACB9M338</accession>
<keyword evidence="2" id="KW-1185">Reference proteome</keyword>
<reference evidence="1 2" key="1">
    <citation type="journal article" date="2022" name="DNA Res.">
        <title>Chromosomal-level genome assembly of the orchid tree Bauhinia variegata (Leguminosae; Cercidoideae) supports the allotetraploid origin hypothesis of Bauhinia.</title>
        <authorList>
            <person name="Zhong Y."/>
            <person name="Chen Y."/>
            <person name="Zheng D."/>
            <person name="Pang J."/>
            <person name="Liu Y."/>
            <person name="Luo S."/>
            <person name="Meng S."/>
            <person name="Qian L."/>
            <person name="Wei D."/>
            <person name="Dai S."/>
            <person name="Zhou R."/>
        </authorList>
    </citation>
    <scope>NUCLEOTIDE SEQUENCE [LARGE SCALE GENOMIC DNA]</scope>
    <source>
        <strain evidence="1">BV-YZ2020</strain>
    </source>
</reference>
<dbReference type="EMBL" id="CM039435">
    <property type="protein sequence ID" value="KAI4317957.1"/>
    <property type="molecule type" value="Genomic_DNA"/>
</dbReference>
<dbReference type="Proteomes" id="UP000828941">
    <property type="component" value="Chromosome 10"/>
</dbReference>